<evidence type="ECO:0000256" key="5">
    <source>
        <dbReference type="ARBA" id="ARBA00023315"/>
    </source>
</evidence>
<dbReference type="EMBL" id="PVNO01000027">
    <property type="protein sequence ID" value="PRO68059.1"/>
    <property type="molecule type" value="Genomic_DNA"/>
</dbReference>
<keyword evidence="3" id="KW-0547">Nucleotide-binding</keyword>
<evidence type="ECO:0000256" key="4">
    <source>
        <dbReference type="ARBA" id="ARBA00022840"/>
    </source>
</evidence>
<keyword evidence="4" id="KW-0067">ATP-binding</keyword>
<proteinExistence type="predicted"/>
<dbReference type="CDD" id="cd04301">
    <property type="entry name" value="NAT_SF"/>
    <property type="match status" value="1"/>
</dbReference>
<keyword evidence="1" id="KW-0808">Transferase</keyword>
<dbReference type="SUPFAM" id="SSF52540">
    <property type="entry name" value="P-loop containing nucleoside triphosphate hydrolases"/>
    <property type="match status" value="1"/>
</dbReference>
<gene>
    <name evidence="7" type="ORF">C6Y39_13440</name>
</gene>
<dbReference type="PANTHER" id="PTHR10925">
    <property type="entry name" value="N-ACETYLTRANSFERASE 10"/>
    <property type="match status" value="1"/>
</dbReference>
<organism evidence="7 8">
    <name type="scientific">Alteromonas gracilis</name>
    <dbReference type="NCBI Taxonomy" id="1479524"/>
    <lineage>
        <taxon>Bacteria</taxon>
        <taxon>Pseudomonadati</taxon>
        <taxon>Pseudomonadota</taxon>
        <taxon>Gammaproteobacteria</taxon>
        <taxon>Alteromonadales</taxon>
        <taxon>Alteromonadaceae</taxon>
        <taxon>Alteromonas/Salinimonas group</taxon>
        <taxon>Alteromonas</taxon>
    </lineage>
</organism>
<dbReference type="InterPro" id="IPR016181">
    <property type="entry name" value="Acyl_CoA_acyltransferase"/>
</dbReference>
<name>A0ABX5CKH8_9ALTE</name>
<dbReference type="RefSeq" id="WP_105931776.1">
    <property type="nucleotide sequence ID" value="NZ_PVNO01000027.1"/>
</dbReference>
<keyword evidence="5" id="KW-0012">Acyltransferase</keyword>
<keyword evidence="8" id="KW-1185">Reference proteome</keyword>
<dbReference type="Pfam" id="PF08351">
    <property type="entry name" value="TmcA_N"/>
    <property type="match status" value="1"/>
</dbReference>
<dbReference type="Pfam" id="PF05127">
    <property type="entry name" value="NAT10_TcmA_helicase"/>
    <property type="match status" value="1"/>
</dbReference>
<evidence type="ECO:0000256" key="2">
    <source>
        <dbReference type="ARBA" id="ARBA00022694"/>
    </source>
</evidence>
<dbReference type="Pfam" id="PF13718">
    <property type="entry name" value="GNAT_acetyltr_2"/>
    <property type="match status" value="1"/>
</dbReference>
<dbReference type="Gene3D" id="3.40.630.30">
    <property type="match status" value="1"/>
</dbReference>
<evidence type="ECO:0000256" key="3">
    <source>
        <dbReference type="ARBA" id="ARBA00022741"/>
    </source>
</evidence>
<dbReference type="SUPFAM" id="SSF55729">
    <property type="entry name" value="Acyl-CoA N-acyltransferases (Nat)"/>
    <property type="match status" value="1"/>
</dbReference>
<dbReference type="InterPro" id="IPR000182">
    <property type="entry name" value="GNAT_dom"/>
</dbReference>
<dbReference type="InterPro" id="IPR013562">
    <property type="entry name" value="TmcA/NAT10_N"/>
</dbReference>
<comment type="caution">
    <text evidence="7">The sequence shown here is derived from an EMBL/GenBank/DDBJ whole genome shotgun (WGS) entry which is preliminary data.</text>
</comment>
<dbReference type="PANTHER" id="PTHR10925:SF5">
    <property type="entry name" value="RNA CYTIDINE ACETYLTRANSFERASE"/>
    <property type="match status" value="1"/>
</dbReference>
<accession>A0ABX5CKH8</accession>
<dbReference type="Gene3D" id="3.40.50.300">
    <property type="entry name" value="P-loop containing nucleotide triphosphate hydrolases"/>
    <property type="match status" value="1"/>
</dbReference>
<evidence type="ECO:0000256" key="1">
    <source>
        <dbReference type="ARBA" id="ARBA00022679"/>
    </source>
</evidence>
<dbReference type="Gene3D" id="3.40.50.11040">
    <property type="match status" value="1"/>
</dbReference>
<feature type="domain" description="N-acetyltransferase" evidence="6">
    <location>
        <begin position="433"/>
        <end position="614"/>
    </location>
</feature>
<dbReference type="InterPro" id="IPR032672">
    <property type="entry name" value="TmcA/NAT10/Kre33"/>
</dbReference>
<sequence length="762" mass="85428">MALIQLREWLLAPYREDSFKNGSQATPLLHRRMLVISGGNDFCEAAISSLRSSTDELASLSISNLTSNALKGKMRKQVLGVECDIALLDCRDSFKPGDIMAVSGVIKRSGCLILICPEFNAWVDNIAVPFLSEGFTLNYSRYLSRFIENLRKNPYVGFHTETETVLPDISFYSVEQESIHNEHTNTRFRSVEQEHAYHQLHQAYMRNQLNALITAPRGRGKSSLLGLFIDSLVKEGKHILLTSERRENVTNVLSRFTESEEADNQNVKLYTSQVASLETQRAVQQTTPKGLVKWVPPDSELLFGKENTKYDLVIVDEAASMPLPVINRIMAYNPQWVLSTTLLGYEGSGRGFIHKLIPNLPNETLHLTLTTPLRWFKNDPVEAYFNNTCLFENDCVKDAGWNVNSESSRQNSIAFLTSLNNSELITACEFDICSFENVDENILQQIMSLLSLAHYQTTPDDFMRLMDSPDVLVVTFKIKDLVLATAIINIEGGDCLSDVALGIAEGKRRPKGHLGAQRLTLLSADFNAATQSYWRINRIAVHPKLQDKGIGSQLIKKIVKKAHERAIDAILTSYGTTNKLDGFWSNNGFEIVDYGRKPNKASGETSALAVLPLNVYTDELVEKVVALKASFISALSLHELPISVLEIYISKLNHFTQGTRTLDDIWPILNKLASEAELRPKAISDRHENKRSNDAELLNTNLYVLNKLIKIMNTNSYLVSLFEVSDINMRLIKEVLEDNGVKVDGLKGLTAAIRAILRPAFK</sequence>
<dbReference type="PROSITE" id="PS51186">
    <property type="entry name" value="GNAT"/>
    <property type="match status" value="1"/>
</dbReference>
<evidence type="ECO:0000313" key="8">
    <source>
        <dbReference type="Proteomes" id="UP000239539"/>
    </source>
</evidence>
<reference evidence="8" key="1">
    <citation type="journal article" date="2020" name="Int. J. Syst. Evol. Microbiol.">
        <title>Alteromonas alba sp. nov., a marine bacterium isolated from the seawater of the West Pacific Ocean.</title>
        <authorList>
            <person name="Sun C."/>
            <person name="Wu Y.-H."/>
            <person name="Xamxidin M."/>
            <person name="Cheng H."/>
            <person name="Xu X.-W."/>
        </authorList>
    </citation>
    <scope>NUCLEOTIDE SEQUENCE [LARGE SCALE GENOMIC DNA]</scope>
    <source>
        <strain evidence="8">9a2</strain>
    </source>
</reference>
<dbReference type="InterPro" id="IPR007807">
    <property type="entry name" value="TcmA/NAT10_helicase"/>
</dbReference>
<protein>
    <submittedName>
        <fullName evidence="7">GNAT family N-acetyltransferase</fullName>
    </submittedName>
</protein>
<evidence type="ECO:0000259" key="6">
    <source>
        <dbReference type="PROSITE" id="PS51186"/>
    </source>
</evidence>
<keyword evidence="2" id="KW-0819">tRNA processing</keyword>
<dbReference type="Proteomes" id="UP000239539">
    <property type="component" value="Unassembled WGS sequence"/>
</dbReference>
<dbReference type="InterPro" id="IPR027417">
    <property type="entry name" value="P-loop_NTPase"/>
</dbReference>
<evidence type="ECO:0000313" key="7">
    <source>
        <dbReference type="EMBL" id="PRO68059.1"/>
    </source>
</evidence>